<comment type="caution">
    <text evidence="2">The sequence shown here is derived from an EMBL/GenBank/DDBJ whole genome shotgun (WGS) entry which is preliminary data.</text>
</comment>
<feature type="region of interest" description="Disordered" evidence="1">
    <location>
        <begin position="1"/>
        <end position="20"/>
    </location>
</feature>
<reference evidence="2 3" key="1">
    <citation type="journal article" date="2023" name="Mol. Biol. Evol.">
        <title>Genomics of Secondarily Temperate Adaptation in the Only Non-Antarctic Icefish.</title>
        <authorList>
            <person name="Rivera-Colon A.G."/>
            <person name="Rayamajhi N."/>
            <person name="Minhas B.F."/>
            <person name="Madrigal G."/>
            <person name="Bilyk K.T."/>
            <person name="Yoon V."/>
            <person name="Hune M."/>
            <person name="Gregory S."/>
            <person name="Cheng C.H.C."/>
            <person name="Catchen J.M."/>
        </authorList>
    </citation>
    <scope>NUCLEOTIDE SEQUENCE [LARGE SCALE GENOMIC DNA]</scope>
    <source>
        <strain evidence="2">JC2023a</strain>
    </source>
</reference>
<dbReference type="EMBL" id="JAULUE010002046">
    <property type="protein sequence ID" value="KAK5914852.1"/>
    <property type="molecule type" value="Genomic_DNA"/>
</dbReference>
<evidence type="ECO:0000313" key="2">
    <source>
        <dbReference type="EMBL" id="KAK5914852.1"/>
    </source>
</evidence>
<keyword evidence="3" id="KW-1185">Reference proteome</keyword>
<dbReference type="AlphaFoldDB" id="A0AAN8D3Y7"/>
<dbReference type="Proteomes" id="UP001335648">
    <property type="component" value="Unassembled WGS sequence"/>
</dbReference>
<organism evidence="2 3">
    <name type="scientific">Champsocephalus esox</name>
    <name type="common">pike icefish</name>
    <dbReference type="NCBI Taxonomy" id="159716"/>
    <lineage>
        <taxon>Eukaryota</taxon>
        <taxon>Metazoa</taxon>
        <taxon>Chordata</taxon>
        <taxon>Craniata</taxon>
        <taxon>Vertebrata</taxon>
        <taxon>Euteleostomi</taxon>
        <taxon>Actinopterygii</taxon>
        <taxon>Neopterygii</taxon>
        <taxon>Teleostei</taxon>
        <taxon>Neoteleostei</taxon>
        <taxon>Acanthomorphata</taxon>
        <taxon>Eupercaria</taxon>
        <taxon>Perciformes</taxon>
        <taxon>Notothenioidei</taxon>
        <taxon>Channichthyidae</taxon>
        <taxon>Champsocephalus</taxon>
    </lineage>
</organism>
<name>A0AAN8D3Y7_9TELE</name>
<sequence>MLSKDKKPDEKVKEVVPPRAETPKLFSAMLKMSQQQGLQGTFRSLRKTFKTSDGTAEVSQMPPLSPTHRRSPIPRITVQDGEDAVSETPSITIRMTPRREGEETLSVEVP</sequence>
<evidence type="ECO:0000256" key="1">
    <source>
        <dbReference type="SAM" id="MobiDB-lite"/>
    </source>
</evidence>
<gene>
    <name evidence="2" type="ORF">CesoFtcFv8_000500</name>
</gene>
<proteinExistence type="predicted"/>
<feature type="region of interest" description="Disordered" evidence="1">
    <location>
        <begin position="51"/>
        <end position="74"/>
    </location>
</feature>
<accession>A0AAN8D3Y7</accession>
<protein>
    <submittedName>
        <fullName evidence="2">Uncharacterized protein</fullName>
    </submittedName>
</protein>
<feature type="compositionally biased region" description="Basic and acidic residues" evidence="1">
    <location>
        <begin position="1"/>
        <end position="16"/>
    </location>
</feature>
<evidence type="ECO:0000313" key="3">
    <source>
        <dbReference type="Proteomes" id="UP001335648"/>
    </source>
</evidence>